<proteinExistence type="predicted"/>
<reference evidence="2" key="1">
    <citation type="submission" date="2024-03" db="EMBL/GenBank/DDBJ databases">
        <title>Diverse circular DNA viruses in blood, oral, and fecal samples of captive lemurs.</title>
        <authorList>
            <person name="Paietta E.N."/>
            <person name="Kraberger S."/>
            <person name="Lund M.C."/>
            <person name="Custer J.M."/>
            <person name="Vargas K.M."/>
            <person name="Ehmke E.E."/>
            <person name="Yoder A.D."/>
            <person name="Varsani A."/>
        </authorList>
    </citation>
    <scope>NUCLEOTIDE SEQUENCE</scope>
    <source>
        <strain evidence="2">Duke_21_1</strain>
    </source>
</reference>
<protein>
    <submittedName>
        <fullName evidence="2">Uncharacterized protein</fullName>
    </submittedName>
</protein>
<feature type="compositionally biased region" description="Basic and acidic residues" evidence="1">
    <location>
        <begin position="40"/>
        <end position="62"/>
    </location>
</feature>
<evidence type="ECO:0000256" key="1">
    <source>
        <dbReference type="SAM" id="MobiDB-lite"/>
    </source>
</evidence>
<name>A0AAU8AV69_9CAUD</name>
<dbReference type="EMBL" id="PP511379">
    <property type="protein sequence ID" value="XCD03625.1"/>
    <property type="molecule type" value="Genomic_DNA"/>
</dbReference>
<sequence length="112" mass="13474">MYIIEVTESKMEHLADTVGKMLHYGGKAMECIEDMRQGSRHDRMGFRDDDGGDYDRMGERGYGRGGNMGMREDYEDYDRMGERYPRERWEEMPPYYGERRGRSRYTGRYVRR</sequence>
<organism evidence="2">
    <name type="scientific">Dulem virus 40</name>
    <dbReference type="NCBI Taxonomy" id="3145758"/>
    <lineage>
        <taxon>Viruses</taxon>
        <taxon>Duplodnaviria</taxon>
        <taxon>Heunggongvirae</taxon>
        <taxon>Uroviricota</taxon>
        <taxon>Caudoviricetes</taxon>
    </lineage>
</organism>
<evidence type="ECO:0000313" key="2">
    <source>
        <dbReference type="EMBL" id="XCD03625.1"/>
    </source>
</evidence>
<accession>A0AAU8AV69</accession>
<feature type="region of interest" description="Disordered" evidence="1">
    <location>
        <begin position="40"/>
        <end position="68"/>
    </location>
</feature>